<protein>
    <recommendedName>
        <fullName evidence="3">DUF736 domain-containing protein</fullName>
    </recommendedName>
</protein>
<name>A0ABZ2C2J4_9RHOB</name>
<sequence>MAIDGKITRTDDDAITGWIASLTFDVDITLTKNPHKAKETHPDFEITTRTPRNRVIRIGSAWEQTSQKGNDYLSLSVMVNGQQVRVNALRSDEDPEGEYRLVPLAA</sequence>
<geneLocation type="plasmid" evidence="1 2">
    <name>pROLI83</name>
</geneLocation>
<evidence type="ECO:0000313" key="1">
    <source>
        <dbReference type="EMBL" id="WVX51535.1"/>
    </source>
</evidence>
<evidence type="ECO:0008006" key="3">
    <source>
        <dbReference type="Google" id="ProtNLM"/>
    </source>
</evidence>
<proteinExistence type="predicted"/>
<dbReference type="Proteomes" id="UP001318682">
    <property type="component" value="Plasmid pROLI83"/>
</dbReference>
<dbReference type="RefSeq" id="WP_262386511.1">
    <property type="nucleotide sequence ID" value="NZ_CP143425.1"/>
</dbReference>
<dbReference type="EMBL" id="CP143425">
    <property type="protein sequence ID" value="WVX51535.1"/>
    <property type="molecule type" value="Genomic_DNA"/>
</dbReference>
<organism evidence="1 2">
    <name type="scientific">Roseobacter fucihabitans</name>
    <dbReference type="NCBI Taxonomy" id="1537242"/>
    <lineage>
        <taxon>Bacteria</taxon>
        <taxon>Pseudomonadati</taxon>
        <taxon>Pseudomonadota</taxon>
        <taxon>Alphaproteobacteria</taxon>
        <taxon>Rhodobacterales</taxon>
        <taxon>Roseobacteraceae</taxon>
        <taxon>Roseobacter</taxon>
    </lineage>
</organism>
<reference evidence="1 2" key="1">
    <citation type="submission" date="2015-07" db="EMBL/GenBank/DDBJ databases">
        <authorList>
            <person name="Voget S."/>
            <person name="Dogs M."/>
            <person name="Brinkhoff T.H."/>
            <person name="Daniel R."/>
        </authorList>
    </citation>
    <scope>NUCLEOTIDE SEQUENCE [LARGE SCALE GENOMIC DNA]</scope>
    <source>
        <strain evidence="1 2">B14</strain>
        <plasmid evidence="1 2">pROLI83</plasmid>
    </source>
</reference>
<keyword evidence="2" id="KW-1185">Reference proteome</keyword>
<keyword evidence="1" id="KW-0614">Plasmid</keyword>
<reference evidence="1 2" key="2">
    <citation type="submission" date="2024-01" db="EMBL/GenBank/DDBJ databases">
        <title>Roseobacter fucihabitans sp. nov., isolated from the brown alga Fucus spiralis.</title>
        <authorList>
            <person name="Hahnke S."/>
            <person name="Berger M."/>
            <person name="Schlingloff A."/>
            <person name="Athale I."/>
            <person name="Neumann-Schaal M."/>
            <person name="Adenaya A."/>
            <person name="Poehlein A."/>
            <person name="Daniel R."/>
            <person name="Pertersen J."/>
            <person name="Brinkhoff T."/>
        </authorList>
    </citation>
    <scope>NUCLEOTIDE SEQUENCE [LARGE SCALE GENOMIC DNA]</scope>
    <source>
        <strain evidence="1 2">B14</strain>
        <plasmid evidence="1 2">pROLI83</plasmid>
    </source>
</reference>
<gene>
    <name evidence="1" type="ORF">ROLI_046370</name>
</gene>
<dbReference type="Pfam" id="PF05284">
    <property type="entry name" value="DUF736"/>
    <property type="match status" value="1"/>
</dbReference>
<dbReference type="InterPro" id="IPR007948">
    <property type="entry name" value="DUF736"/>
</dbReference>
<evidence type="ECO:0000313" key="2">
    <source>
        <dbReference type="Proteomes" id="UP001318682"/>
    </source>
</evidence>
<accession>A0ABZ2C2J4</accession>